<dbReference type="EMBL" id="CACRUE010000031">
    <property type="protein sequence ID" value="VYU20225.1"/>
    <property type="molecule type" value="Genomic_DNA"/>
</dbReference>
<name>A0A6N3CWC3_9FIRM</name>
<dbReference type="AlphaFoldDB" id="A0A6N3CWC3"/>
<evidence type="ECO:0000313" key="1">
    <source>
        <dbReference type="EMBL" id="VYU20225.1"/>
    </source>
</evidence>
<dbReference type="RefSeq" id="WP_156530939.1">
    <property type="nucleotide sequence ID" value="NZ_CACRUE010000031.1"/>
</dbReference>
<reference evidence="1" key="1">
    <citation type="submission" date="2019-11" db="EMBL/GenBank/DDBJ databases">
        <authorList>
            <person name="Feng L."/>
        </authorList>
    </citation>
    <scope>NUCLEOTIDE SEQUENCE</scope>
    <source>
        <strain evidence="1">IbartlettiiLFYP30</strain>
    </source>
</reference>
<proteinExistence type="predicted"/>
<accession>A0A6N3CWC3</accession>
<sequence>MNFDQLNESVERLIQNLQFIQSLEEEGIPMSDDHRDMILRNIDTITNMAKEDFKAQLLFDVR</sequence>
<protein>
    <submittedName>
        <fullName evidence="1">Uncharacterized protein</fullName>
    </submittedName>
</protein>
<organism evidence="1">
    <name type="scientific">Intestinibacter bartlettii</name>
    <dbReference type="NCBI Taxonomy" id="261299"/>
    <lineage>
        <taxon>Bacteria</taxon>
        <taxon>Bacillati</taxon>
        <taxon>Bacillota</taxon>
        <taxon>Clostridia</taxon>
        <taxon>Peptostreptococcales</taxon>
        <taxon>Peptostreptococcaceae</taxon>
        <taxon>Intestinibacter</taxon>
    </lineage>
</organism>
<gene>
    <name evidence="1" type="ORF">IBLFYP30_02002</name>
</gene>